<dbReference type="AlphaFoldDB" id="A0AAV8YYA2"/>
<dbReference type="Proteomes" id="UP001162162">
    <property type="component" value="Unassembled WGS sequence"/>
</dbReference>
<accession>A0AAV8YYA2</accession>
<name>A0AAV8YYA2_9CUCU</name>
<sequence length="168" mass="18738">MAELDDFCEIAALLEKSDVSERLTAGCGPRSLMGREFKYPAYPPPSLPSNGKSPGKTGLKKRMMGRKTGFAGNGRLGVCRKEFMPPHESFLSHPTPQDQFTTSQRTLWHPIPIYLTAIRPTEVKLRGVKIEFKSKSQNTTEYQFYSVSKSKVSIPMFCGVNADMPDDS</sequence>
<comment type="caution">
    <text evidence="2">The sequence shown here is derived from an EMBL/GenBank/DDBJ whole genome shotgun (WGS) entry which is preliminary data.</text>
</comment>
<evidence type="ECO:0000313" key="2">
    <source>
        <dbReference type="EMBL" id="KAJ8957003.1"/>
    </source>
</evidence>
<protein>
    <submittedName>
        <fullName evidence="2">Uncharacterized protein</fullName>
    </submittedName>
</protein>
<evidence type="ECO:0000256" key="1">
    <source>
        <dbReference type="SAM" id="MobiDB-lite"/>
    </source>
</evidence>
<proteinExistence type="predicted"/>
<reference evidence="2" key="1">
    <citation type="journal article" date="2023" name="Insect Mol. Biol.">
        <title>Genome sequencing provides insights into the evolution of gene families encoding plant cell wall-degrading enzymes in longhorned beetles.</title>
        <authorList>
            <person name="Shin N.R."/>
            <person name="Okamura Y."/>
            <person name="Kirsch R."/>
            <person name="Pauchet Y."/>
        </authorList>
    </citation>
    <scope>NUCLEOTIDE SEQUENCE</scope>
    <source>
        <strain evidence="2">AMC_N1</strain>
    </source>
</reference>
<feature type="region of interest" description="Disordered" evidence="1">
    <location>
        <begin position="38"/>
        <end position="72"/>
    </location>
</feature>
<organism evidence="2 3">
    <name type="scientific">Aromia moschata</name>
    <dbReference type="NCBI Taxonomy" id="1265417"/>
    <lineage>
        <taxon>Eukaryota</taxon>
        <taxon>Metazoa</taxon>
        <taxon>Ecdysozoa</taxon>
        <taxon>Arthropoda</taxon>
        <taxon>Hexapoda</taxon>
        <taxon>Insecta</taxon>
        <taxon>Pterygota</taxon>
        <taxon>Neoptera</taxon>
        <taxon>Endopterygota</taxon>
        <taxon>Coleoptera</taxon>
        <taxon>Polyphaga</taxon>
        <taxon>Cucujiformia</taxon>
        <taxon>Chrysomeloidea</taxon>
        <taxon>Cerambycidae</taxon>
        <taxon>Cerambycinae</taxon>
        <taxon>Callichromatini</taxon>
        <taxon>Aromia</taxon>
    </lineage>
</organism>
<keyword evidence="3" id="KW-1185">Reference proteome</keyword>
<dbReference type="EMBL" id="JAPWTK010000026">
    <property type="protein sequence ID" value="KAJ8957003.1"/>
    <property type="molecule type" value="Genomic_DNA"/>
</dbReference>
<gene>
    <name evidence="2" type="ORF">NQ318_012170</name>
</gene>
<evidence type="ECO:0000313" key="3">
    <source>
        <dbReference type="Proteomes" id="UP001162162"/>
    </source>
</evidence>